<evidence type="ECO:0000256" key="1">
    <source>
        <dbReference type="SAM" id="MobiDB-lite"/>
    </source>
</evidence>
<gene>
    <name evidence="2" type="ORF">OUZ56_011581</name>
</gene>
<evidence type="ECO:0000313" key="2">
    <source>
        <dbReference type="EMBL" id="KAK4006428.1"/>
    </source>
</evidence>
<comment type="caution">
    <text evidence="2">The sequence shown here is derived from an EMBL/GenBank/DDBJ whole genome shotgun (WGS) entry which is preliminary data.</text>
</comment>
<dbReference type="EMBL" id="JAOYFB010000002">
    <property type="protein sequence ID" value="KAK4006428.1"/>
    <property type="molecule type" value="Genomic_DNA"/>
</dbReference>
<sequence length="105" mass="11159">MASTSEAQAISWARKRMTTEASEGCNAGPAIMESLRHFPRKGAAASNTTRSLGPFNGPPMDPVASTRILVQMFSPLPNSNPFRNRVDAQSGEVDSSTGSSPYPDC</sequence>
<reference evidence="2 3" key="1">
    <citation type="journal article" date="2023" name="Nucleic Acids Res.">
        <title>The hologenome of Daphnia magna reveals possible DNA methylation and microbiome-mediated evolution of the host genome.</title>
        <authorList>
            <person name="Chaturvedi A."/>
            <person name="Li X."/>
            <person name="Dhandapani V."/>
            <person name="Marshall H."/>
            <person name="Kissane S."/>
            <person name="Cuenca-Cambronero M."/>
            <person name="Asole G."/>
            <person name="Calvet F."/>
            <person name="Ruiz-Romero M."/>
            <person name="Marangio P."/>
            <person name="Guigo R."/>
            <person name="Rago D."/>
            <person name="Mirbahai L."/>
            <person name="Eastwood N."/>
            <person name="Colbourne J.K."/>
            <person name="Zhou J."/>
            <person name="Mallon E."/>
            <person name="Orsini L."/>
        </authorList>
    </citation>
    <scope>NUCLEOTIDE SEQUENCE [LARGE SCALE GENOMIC DNA]</scope>
    <source>
        <strain evidence="2">LRV0_1</strain>
    </source>
</reference>
<feature type="region of interest" description="Disordered" evidence="1">
    <location>
        <begin position="77"/>
        <end position="105"/>
    </location>
</feature>
<protein>
    <submittedName>
        <fullName evidence="2">Uncharacterized protein</fullName>
    </submittedName>
</protein>
<evidence type="ECO:0000313" key="3">
    <source>
        <dbReference type="Proteomes" id="UP001234178"/>
    </source>
</evidence>
<accession>A0ABQ9Z0M9</accession>
<dbReference type="Proteomes" id="UP001234178">
    <property type="component" value="Unassembled WGS sequence"/>
</dbReference>
<proteinExistence type="predicted"/>
<name>A0ABQ9Z0M9_9CRUS</name>
<keyword evidence="3" id="KW-1185">Reference proteome</keyword>
<feature type="region of interest" description="Disordered" evidence="1">
    <location>
        <begin position="1"/>
        <end position="60"/>
    </location>
</feature>
<organism evidence="2 3">
    <name type="scientific">Daphnia magna</name>
    <dbReference type="NCBI Taxonomy" id="35525"/>
    <lineage>
        <taxon>Eukaryota</taxon>
        <taxon>Metazoa</taxon>
        <taxon>Ecdysozoa</taxon>
        <taxon>Arthropoda</taxon>
        <taxon>Crustacea</taxon>
        <taxon>Branchiopoda</taxon>
        <taxon>Diplostraca</taxon>
        <taxon>Cladocera</taxon>
        <taxon>Anomopoda</taxon>
        <taxon>Daphniidae</taxon>
        <taxon>Daphnia</taxon>
    </lineage>
</organism>
<feature type="compositionally biased region" description="Polar residues" evidence="1">
    <location>
        <begin position="92"/>
        <end position="105"/>
    </location>
</feature>